<evidence type="ECO:0000256" key="5">
    <source>
        <dbReference type="ARBA" id="ARBA00023014"/>
    </source>
</evidence>
<dbReference type="OrthoDB" id="9804590at2"/>
<dbReference type="PROSITE" id="PS51687">
    <property type="entry name" value="SAM_MT_RNA_M5U"/>
    <property type="match status" value="1"/>
</dbReference>
<dbReference type="HOGENOM" id="CLU_014689_8_0_5"/>
<dbReference type="GO" id="GO:0070475">
    <property type="term" value="P:rRNA base methylation"/>
    <property type="evidence" value="ECO:0007669"/>
    <property type="project" value="TreeGrafter"/>
</dbReference>
<dbReference type="CDD" id="cd02440">
    <property type="entry name" value="AdoMet_MTases"/>
    <property type="match status" value="1"/>
</dbReference>
<dbReference type="Gene3D" id="2.40.50.1070">
    <property type="match status" value="1"/>
</dbReference>
<keyword evidence="5" id="KW-0411">Iron-sulfur</keyword>
<feature type="active site" description="Nucleophile" evidence="6">
    <location>
        <position position="391"/>
    </location>
</feature>
<proteinExistence type="inferred from homology"/>
<dbReference type="PANTHER" id="PTHR11061:SF49">
    <property type="entry name" value="23S RRNA (URACIL(1939)-C(5))-METHYLTRANSFERASE RLMD"/>
    <property type="match status" value="1"/>
</dbReference>
<feature type="active site" evidence="7">
    <location>
        <position position="391"/>
    </location>
</feature>
<dbReference type="InterPro" id="IPR010280">
    <property type="entry name" value="U5_MeTrfase_fam"/>
</dbReference>
<dbReference type="PROSITE" id="PS01230">
    <property type="entry name" value="TRMA_1"/>
    <property type="match status" value="1"/>
</dbReference>
<evidence type="ECO:0000256" key="2">
    <source>
        <dbReference type="ARBA" id="ARBA00022603"/>
    </source>
</evidence>
<keyword evidence="3 6" id="KW-0808">Transferase</keyword>
<evidence type="ECO:0000256" key="7">
    <source>
        <dbReference type="PROSITE-ProRule" id="PRU10015"/>
    </source>
</evidence>
<dbReference type="SUPFAM" id="SSF53335">
    <property type="entry name" value="S-adenosyl-L-methionine-dependent methyltransferases"/>
    <property type="match status" value="1"/>
</dbReference>
<dbReference type="InterPro" id="IPR029063">
    <property type="entry name" value="SAM-dependent_MTases_sf"/>
</dbReference>
<keyword evidence="10" id="KW-1185">Reference proteome</keyword>
<reference evidence="9 10" key="2">
    <citation type="journal article" date="2011" name="J. Bacteriol.">
        <title>Complete genome sequence of strain HTCC2503T of Parvularcula bermudensis, the type species of the order "Parvularculales" in the class Alphaproteobacteria.</title>
        <authorList>
            <person name="Oh H.M."/>
            <person name="Kang I."/>
            <person name="Vergin K.L."/>
            <person name="Kang D."/>
            <person name="Rhee K.H."/>
            <person name="Giovannoni S.J."/>
            <person name="Cho J.C."/>
        </authorList>
    </citation>
    <scope>NUCLEOTIDE SEQUENCE [LARGE SCALE GENOMIC DNA]</scope>
    <source>
        <strain evidence="10">ATCC BAA-594 / HTCC2503 / KCTC 12087</strain>
    </source>
</reference>
<accession>E0TC14</accession>
<keyword evidence="1" id="KW-0408">Iron</keyword>
<dbReference type="GO" id="GO:0070041">
    <property type="term" value="F:rRNA (uridine-C5-)-methyltransferase activity"/>
    <property type="evidence" value="ECO:0007669"/>
    <property type="project" value="TreeGrafter"/>
</dbReference>
<evidence type="ECO:0000313" key="10">
    <source>
        <dbReference type="Proteomes" id="UP000001302"/>
    </source>
</evidence>
<organism evidence="9 10">
    <name type="scientific">Parvularcula bermudensis (strain ATCC BAA-594 / HTCC2503 / KCTC 12087)</name>
    <dbReference type="NCBI Taxonomy" id="314260"/>
    <lineage>
        <taxon>Bacteria</taxon>
        <taxon>Pseudomonadati</taxon>
        <taxon>Pseudomonadota</taxon>
        <taxon>Alphaproteobacteria</taxon>
        <taxon>Parvularculales</taxon>
        <taxon>Parvularculaceae</taxon>
        <taxon>Parvularcula</taxon>
    </lineage>
</organism>
<dbReference type="Gene3D" id="2.40.50.140">
    <property type="entry name" value="Nucleic acid-binding proteins"/>
    <property type="match status" value="1"/>
</dbReference>
<dbReference type="GO" id="GO:0051539">
    <property type="term" value="F:4 iron, 4 sulfur cluster binding"/>
    <property type="evidence" value="ECO:0007669"/>
    <property type="project" value="UniProtKB-KW"/>
</dbReference>
<keyword evidence="2 6" id="KW-0489">Methyltransferase</keyword>
<dbReference type="PANTHER" id="PTHR11061">
    <property type="entry name" value="RNA M5U METHYLTRANSFERASE"/>
    <property type="match status" value="1"/>
</dbReference>
<keyword evidence="1" id="KW-0479">Metal-binding</keyword>
<keyword evidence="4 6" id="KW-0949">S-adenosyl-L-methionine</keyword>
<protein>
    <submittedName>
        <fullName evidence="9">Putative rna methyltransferase protein</fullName>
    </submittedName>
</protein>
<evidence type="ECO:0000256" key="6">
    <source>
        <dbReference type="PROSITE-ProRule" id="PRU01024"/>
    </source>
</evidence>
<feature type="binding site" evidence="6">
    <location>
        <position position="298"/>
    </location>
    <ligand>
        <name>S-adenosyl-L-methionine</name>
        <dbReference type="ChEBI" id="CHEBI:59789"/>
    </ligand>
</feature>
<evidence type="ECO:0000256" key="3">
    <source>
        <dbReference type="ARBA" id="ARBA00022679"/>
    </source>
</evidence>
<dbReference type="Gene3D" id="3.40.50.150">
    <property type="entry name" value="Vaccinia Virus protein VP39"/>
    <property type="match status" value="1"/>
</dbReference>
<evidence type="ECO:0000256" key="8">
    <source>
        <dbReference type="SAM" id="MobiDB-lite"/>
    </source>
</evidence>
<dbReference type="KEGG" id="pbr:PB2503_08759"/>
<feature type="region of interest" description="Disordered" evidence="8">
    <location>
        <begin position="1"/>
        <end position="24"/>
    </location>
</feature>
<dbReference type="EMBL" id="CP002156">
    <property type="protein sequence ID" value="ADM09807.1"/>
    <property type="molecule type" value="Genomic_DNA"/>
</dbReference>
<dbReference type="Pfam" id="PF05958">
    <property type="entry name" value="tRNA_U5-meth_tr"/>
    <property type="match status" value="1"/>
</dbReference>
<keyword evidence="1" id="KW-0004">4Fe-4S</keyword>
<dbReference type="AlphaFoldDB" id="E0TC14"/>
<dbReference type="eggNOG" id="COG2265">
    <property type="taxonomic scope" value="Bacteria"/>
</dbReference>
<dbReference type="RefSeq" id="WP_013300781.1">
    <property type="nucleotide sequence ID" value="NC_014414.1"/>
</dbReference>
<dbReference type="InterPro" id="IPR012340">
    <property type="entry name" value="NA-bd_OB-fold"/>
</dbReference>
<feature type="binding site" evidence="6">
    <location>
        <position position="319"/>
    </location>
    <ligand>
        <name>S-adenosyl-L-methionine</name>
        <dbReference type="ChEBI" id="CHEBI:59789"/>
    </ligand>
</feature>
<evidence type="ECO:0000256" key="4">
    <source>
        <dbReference type="ARBA" id="ARBA00022691"/>
    </source>
</evidence>
<feature type="binding site" evidence="6">
    <location>
        <position position="365"/>
    </location>
    <ligand>
        <name>S-adenosyl-L-methionine</name>
        <dbReference type="ChEBI" id="CHEBI:59789"/>
    </ligand>
</feature>
<evidence type="ECO:0000313" key="9">
    <source>
        <dbReference type="EMBL" id="ADM09807.1"/>
    </source>
</evidence>
<evidence type="ECO:0000256" key="1">
    <source>
        <dbReference type="ARBA" id="ARBA00022485"/>
    </source>
</evidence>
<name>E0TC14_PARBH</name>
<dbReference type="STRING" id="314260.PB2503_08759"/>
<gene>
    <name evidence="9" type="ordered locus">PB2503_08759</name>
</gene>
<comment type="similarity">
    <text evidence="6">Belongs to the class I-like SAM-binding methyltransferase superfamily. RNA M5U methyltransferase family.</text>
</comment>
<reference evidence="10" key="1">
    <citation type="submission" date="2010-08" db="EMBL/GenBank/DDBJ databases">
        <title>Genome sequence of Parvularcula bermudensis HTCC2503.</title>
        <authorList>
            <person name="Kang D.-M."/>
            <person name="Oh H.-M."/>
            <person name="Cho J.-C."/>
        </authorList>
    </citation>
    <scope>NUCLEOTIDE SEQUENCE [LARGE SCALE GENOMIC DNA]</scope>
    <source>
        <strain evidence="10">ATCC BAA-594 / HTCC2503 / KCTC 12087</strain>
    </source>
</reference>
<sequence length="438" mass="45634">MPNGLWGPAVPNRPRRHGSGVPPPALKTVIIDRLAASGEGMAGDVALPYTLPGETVRARLSGKRGEMEAVLAAAPARVTPPCPHFGPGAQCGGCALQHMDRAALLAWKRARVEAAMLRAGFAVPPVHTHQSPPRSRRRARLALRRFADGLHFGFRQRRSHAVVPMEVCHILTLPLFTCARRFAEAAEGLLPKGAINADLVLTETDTGIDLMILGVDEGGLGLAEREALANFAEVADLARLSVGEIPLVTRTPPAMRWGKASVPVPQGGFLQATADGEAALRMAVCTGVGAVRSVADLFAGIGTFSLPLAATGARVLAAEGAPDAVSALRTGAASAGLAVDVLRRDLFTDPIAAEDLAAFEAVVFDPPRAGAAAQAAAIAEAGVPLVAAVSCQPGTLARDLRAFSAAYDLTALTVVDQFLWSGHIEVVAILRRRHVNSS</sequence>
<dbReference type="Proteomes" id="UP000001302">
    <property type="component" value="Chromosome"/>
</dbReference>
<feature type="binding site" evidence="6">
    <location>
        <position position="271"/>
    </location>
    <ligand>
        <name>S-adenosyl-L-methionine</name>
        <dbReference type="ChEBI" id="CHEBI:59789"/>
    </ligand>
</feature>
<dbReference type="InterPro" id="IPR030390">
    <property type="entry name" value="MeTrfase_TrmA_AS"/>
</dbReference>